<dbReference type="InterPro" id="IPR022002">
    <property type="entry name" value="ChsH2_Znr"/>
</dbReference>
<dbReference type="Pfam" id="PF08541">
    <property type="entry name" value="ACP_syn_III_C"/>
    <property type="match status" value="1"/>
</dbReference>
<evidence type="ECO:0000313" key="6">
    <source>
        <dbReference type="Proteomes" id="UP001254608"/>
    </source>
</evidence>
<protein>
    <submittedName>
        <fullName evidence="5">Zinc ribbon domain-containing protein</fullName>
    </submittedName>
</protein>
<dbReference type="RefSeq" id="WP_311363810.1">
    <property type="nucleotide sequence ID" value="NZ_JAVRIC010000003.1"/>
</dbReference>
<keyword evidence="1" id="KW-0808">Transferase</keyword>
<dbReference type="SUPFAM" id="SSF53901">
    <property type="entry name" value="Thiolase-like"/>
    <property type="match status" value="2"/>
</dbReference>
<dbReference type="InterPro" id="IPR052513">
    <property type="entry name" value="Thioester_dehydratase-like"/>
</dbReference>
<feature type="domain" description="ChsH2 rubredoxin-like zinc ribbon" evidence="4">
    <location>
        <begin position="334"/>
        <end position="364"/>
    </location>
</feature>
<reference evidence="5 6" key="1">
    <citation type="submission" date="2023-09" db="EMBL/GenBank/DDBJ databases">
        <authorList>
            <person name="Rey-Velasco X."/>
        </authorList>
    </citation>
    <scope>NUCLEOTIDE SEQUENCE [LARGE SCALE GENOMIC DNA]</scope>
    <source>
        <strain evidence="5 6">W345</strain>
    </source>
</reference>
<proteinExistence type="predicted"/>
<feature type="domain" description="Beta-ketoacyl-[acyl-carrier-protein] synthase III C-terminal" evidence="3">
    <location>
        <begin position="183"/>
        <end position="262"/>
    </location>
</feature>
<evidence type="ECO:0000313" key="5">
    <source>
        <dbReference type="EMBL" id="MDT0496420.1"/>
    </source>
</evidence>
<dbReference type="SUPFAM" id="SSF50249">
    <property type="entry name" value="Nucleic acid-binding proteins"/>
    <property type="match status" value="1"/>
</dbReference>
<dbReference type="Gene3D" id="3.40.47.10">
    <property type="match status" value="1"/>
</dbReference>
<dbReference type="EMBL" id="JAVRIC010000003">
    <property type="protein sequence ID" value="MDT0496420.1"/>
    <property type="molecule type" value="Genomic_DNA"/>
</dbReference>
<evidence type="ECO:0000259" key="4">
    <source>
        <dbReference type="Pfam" id="PF12172"/>
    </source>
</evidence>
<accession>A0ABU2WFV5</accession>
<dbReference type="PANTHER" id="PTHR34075">
    <property type="entry name" value="BLR3430 PROTEIN"/>
    <property type="match status" value="1"/>
</dbReference>
<comment type="caution">
    <text evidence="5">The sequence shown here is derived from an EMBL/GenBank/DDBJ whole genome shotgun (WGS) entry which is preliminary data.</text>
</comment>
<dbReference type="Proteomes" id="UP001254608">
    <property type="component" value="Unassembled WGS sequence"/>
</dbReference>
<evidence type="ECO:0000259" key="3">
    <source>
        <dbReference type="Pfam" id="PF08541"/>
    </source>
</evidence>
<dbReference type="InterPro" id="IPR002878">
    <property type="entry name" value="ChsH2_C"/>
</dbReference>
<dbReference type="InterPro" id="IPR012340">
    <property type="entry name" value="NA-bd_OB-fold"/>
</dbReference>
<dbReference type="Pfam" id="PF01796">
    <property type="entry name" value="OB_ChsH2_C"/>
    <property type="match status" value="1"/>
</dbReference>
<feature type="domain" description="ChsH2 C-terminal OB-fold" evidence="2">
    <location>
        <begin position="387"/>
        <end position="428"/>
    </location>
</feature>
<sequence length="453" mass="48438">MAQARGERAMAGWDEDSLTMAVEAARHALADRQTTPGAVYFGSTTHPFADRQNAGVVAGALDLPETVFTTDLGGSLKAGTAALLAALNHVAVQADDEALVVAGEHRRARSASAQELMYGDAAAAFTLGSSGVIAEYLGGHSVSTDFVDHYRAAGQPFDYHWEERWLRDEAFQKWVPAAVAAALKKLDIEAGAVDQFLLAEPAPKLAAAVAKRVGIADAAVTDGLLGSVGHAGAAHAPLLLANALEAAAPGQTLILVSFGQGCDVLVFRTTSAIAQLAPRVAVKACLARRKEITDYAKFQAFNEVVTLEKGLRAEANPQTALSTMYRNRRMLTGLVGGRCRKCGTAQFPPALRCVNPGCHHAGEMDPHRFADEPARIKTWASDWLTYTPEPPAHYGMIEFDCGGRFMADITDWDVGTVAVGEPVRMVFRVRGRDPQRGMIRYFWKAAPLAAKEA</sequence>
<name>A0ABU2WFV5_9GAMM</name>
<dbReference type="InterPro" id="IPR016039">
    <property type="entry name" value="Thiolase-like"/>
</dbReference>
<dbReference type="Pfam" id="PF12172">
    <property type="entry name" value="zf-ChsH2"/>
    <property type="match status" value="1"/>
</dbReference>
<dbReference type="PANTHER" id="PTHR34075:SF5">
    <property type="entry name" value="BLR3430 PROTEIN"/>
    <property type="match status" value="1"/>
</dbReference>
<gene>
    <name evidence="5" type="ORF">RM530_03445</name>
</gene>
<keyword evidence="6" id="KW-1185">Reference proteome</keyword>
<organism evidence="5 6">
    <name type="scientific">Banduia mediterranea</name>
    <dbReference type="NCBI Taxonomy" id="3075609"/>
    <lineage>
        <taxon>Bacteria</taxon>
        <taxon>Pseudomonadati</taxon>
        <taxon>Pseudomonadota</taxon>
        <taxon>Gammaproteobacteria</taxon>
        <taxon>Nevskiales</taxon>
        <taxon>Algiphilaceae</taxon>
        <taxon>Banduia</taxon>
    </lineage>
</organism>
<evidence type="ECO:0000256" key="1">
    <source>
        <dbReference type="ARBA" id="ARBA00022679"/>
    </source>
</evidence>
<evidence type="ECO:0000259" key="2">
    <source>
        <dbReference type="Pfam" id="PF01796"/>
    </source>
</evidence>
<dbReference type="InterPro" id="IPR013747">
    <property type="entry name" value="ACP_syn_III_C"/>
</dbReference>